<sequence length="172" mass="19433">MYAQNLPEDLLEAAGERWVWGHMTASFGSTEHLSEEAITAYVDDAMPSYVRIRTERHLCECSECRALVEEQRQAREQLRHANEPLGTPGTLLRKLNAIPANDAVLRNIAATQGYAAATQYAVENDMVSSLHTIAQQGEIRAEWRALGAYIRVHIRNVTHCLSAKWQRGFRNE</sequence>
<keyword evidence="5" id="KW-1185">Reference proteome</keyword>
<feature type="domain" description="Putative zinc-finger" evidence="3">
    <location>
        <begin position="35"/>
        <end position="65"/>
    </location>
</feature>
<evidence type="ECO:0000313" key="4">
    <source>
        <dbReference type="EMBL" id="VHN99956.1"/>
    </source>
</evidence>
<dbReference type="InterPro" id="IPR027383">
    <property type="entry name" value="Znf_put"/>
</dbReference>
<gene>
    <name evidence="4" type="primary">rseA</name>
    <name evidence="4" type="ORF">LC603019_00358</name>
</gene>
<evidence type="ECO:0000259" key="3">
    <source>
        <dbReference type="Pfam" id="PF13490"/>
    </source>
</evidence>
<organism evidence="4 5">
    <name type="scientific">Lawsonella clevelandensis</name>
    <dbReference type="NCBI Taxonomy" id="1528099"/>
    <lineage>
        <taxon>Bacteria</taxon>
        <taxon>Bacillati</taxon>
        <taxon>Actinomycetota</taxon>
        <taxon>Actinomycetes</taxon>
        <taxon>Mycobacteriales</taxon>
        <taxon>Lawsonellaceae</taxon>
        <taxon>Lawsonella</taxon>
    </lineage>
</organism>
<keyword evidence="1" id="KW-0805">Transcription regulation</keyword>
<evidence type="ECO:0000313" key="5">
    <source>
        <dbReference type="Proteomes" id="UP000324288"/>
    </source>
</evidence>
<protein>
    <submittedName>
        <fullName evidence="4">Anti-sigma-E factor RseA</fullName>
    </submittedName>
</protein>
<evidence type="ECO:0000256" key="1">
    <source>
        <dbReference type="ARBA" id="ARBA00023015"/>
    </source>
</evidence>
<dbReference type="Pfam" id="PF13490">
    <property type="entry name" value="zf-HC2"/>
    <property type="match status" value="1"/>
</dbReference>
<keyword evidence="2" id="KW-0804">Transcription</keyword>
<dbReference type="AlphaFoldDB" id="A0A5E3ZVM3"/>
<dbReference type="Gene3D" id="1.10.10.1320">
    <property type="entry name" value="Anti-sigma factor, zinc-finger domain"/>
    <property type="match status" value="1"/>
</dbReference>
<evidence type="ECO:0000256" key="2">
    <source>
        <dbReference type="ARBA" id="ARBA00023163"/>
    </source>
</evidence>
<accession>A0A5E3ZVM3</accession>
<name>A0A5E3ZVM3_9ACTN</name>
<dbReference type="InterPro" id="IPR041916">
    <property type="entry name" value="Anti_sigma_zinc_sf"/>
</dbReference>
<dbReference type="Proteomes" id="UP000324288">
    <property type="component" value="Chromosome"/>
</dbReference>
<dbReference type="EMBL" id="LR584267">
    <property type="protein sequence ID" value="VHN99956.1"/>
    <property type="molecule type" value="Genomic_DNA"/>
</dbReference>
<dbReference type="RefSeq" id="WP_172621826.1">
    <property type="nucleotide sequence ID" value="NZ_LR584267.1"/>
</dbReference>
<proteinExistence type="predicted"/>
<reference evidence="4 5" key="1">
    <citation type="submission" date="2019-04" db="EMBL/GenBank/DDBJ databases">
        <authorList>
            <person name="Seth-Smith MB H."/>
            <person name="Seth-Smith H."/>
        </authorList>
    </citation>
    <scope>NUCLEOTIDE SEQUENCE [LARGE SCALE GENOMIC DNA]</scope>
    <source>
        <strain evidence="4">USB-603019</strain>
    </source>
</reference>